<dbReference type="PANTHER" id="PTHR46268:SF6">
    <property type="entry name" value="UNIVERSAL STRESS PROTEIN UP12"/>
    <property type="match status" value="1"/>
</dbReference>
<evidence type="ECO:0000256" key="1">
    <source>
        <dbReference type="ARBA" id="ARBA00008791"/>
    </source>
</evidence>
<name>A0A6L9S7D0_9ACTN</name>
<dbReference type="AlphaFoldDB" id="A0A6L9S7D0"/>
<reference evidence="4 5" key="1">
    <citation type="submission" date="2020-02" db="EMBL/GenBank/DDBJ databases">
        <authorList>
            <person name="Li X.-J."/>
            <person name="Han X.-M."/>
        </authorList>
    </citation>
    <scope>NUCLEOTIDE SEQUENCE [LARGE SCALE GENOMIC DNA]</scope>
    <source>
        <strain evidence="4 5">CCTCC AB 2017055</strain>
    </source>
</reference>
<dbReference type="Gene3D" id="3.40.50.620">
    <property type="entry name" value="HUPs"/>
    <property type="match status" value="2"/>
</dbReference>
<dbReference type="SUPFAM" id="SSF52402">
    <property type="entry name" value="Adenine nucleotide alpha hydrolases-like"/>
    <property type="match status" value="2"/>
</dbReference>
<dbReference type="RefSeq" id="WP_163736727.1">
    <property type="nucleotide sequence ID" value="NZ_JAAGOA010000006.1"/>
</dbReference>
<keyword evidence="5" id="KW-1185">Reference proteome</keyword>
<comment type="similarity">
    <text evidence="1">Belongs to the universal stress protein A family.</text>
</comment>
<evidence type="ECO:0000256" key="2">
    <source>
        <dbReference type="SAM" id="MobiDB-lite"/>
    </source>
</evidence>
<feature type="domain" description="UspA" evidence="3">
    <location>
        <begin position="164"/>
        <end position="323"/>
    </location>
</feature>
<dbReference type="PANTHER" id="PTHR46268">
    <property type="entry name" value="STRESS RESPONSE PROTEIN NHAX"/>
    <property type="match status" value="1"/>
</dbReference>
<comment type="caution">
    <text evidence="4">The sequence shown here is derived from an EMBL/GenBank/DDBJ whole genome shotgun (WGS) entry which is preliminary data.</text>
</comment>
<evidence type="ECO:0000259" key="3">
    <source>
        <dbReference type="Pfam" id="PF00582"/>
    </source>
</evidence>
<dbReference type="InterPro" id="IPR014729">
    <property type="entry name" value="Rossmann-like_a/b/a_fold"/>
</dbReference>
<dbReference type="InterPro" id="IPR006016">
    <property type="entry name" value="UspA"/>
</dbReference>
<dbReference type="Pfam" id="PF00582">
    <property type="entry name" value="Usp"/>
    <property type="match status" value="2"/>
</dbReference>
<dbReference type="EMBL" id="JAAGOA010000006">
    <property type="protein sequence ID" value="NEE00651.1"/>
    <property type="molecule type" value="Genomic_DNA"/>
</dbReference>
<dbReference type="InterPro" id="IPR006015">
    <property type="entry name" value="Universal_stress_UspA"/>
</dbReference>
<sequence length="331" mass="34286">MTASDPEMQSIDRPATDNRPIAVGVNDSAGALLAVEWAAREAVRLGCSLRLVHAYPVNVLHEPLTAPIGHERAEILFGAARERIHIPANDGLPVSSTAQQGSAKRVLLHVADGARMLVVGRERVGRLAELVLGSTALACAGHTPVPVTVVPRMWMPAALDGGAIILGVDGSVRCRPAIEYAFATAARCELPLTAVTVVGERIGPRLGWASGDNPLRSRADGHRVLEEALAGFRETFPSVEVRTVVDDRTPVDALSAQLARTADAGGDESTIAGTGTAGRAAAAALAGRVVIGGRGHGLVTGAMLGSVARSLLRGLPCPVTVVHAGEGRRTE</sequence>
<evidence type="ECO:0000313" key="5">
    <source>
        <dbReference type="Proteomes" id="UP000475214"/>
    </source>
</evidence>
<dbReference type="Proteomes" id="UP000475214">
    <property type="component" value="Unassembled WGS sequence"/>
</dbReference>
<evidence type="ECO:0000313" key="4">
    <source>
        <dbReference type="EMBL" id="NEE00651.1"/>
    </source>
</evidence>
<dbReference type="PRINTS" id="PR01438">
    <property type="entry name" value="UNVRSLSTRESS"/>
</dbReference>
<accession>A0A6L9S7D0</accession>
<organism evidence="4 5">
    <name type="scientific">Phytoactinopolyspora halotolerans</name>
    <dbReference type="NCBI Taxonomy" id="1981512"/>
    <lineage>
        <taxon>Bacteria</taxon>
        <taxon>Bacillati</taxon>
        <taxon>Actinomycetota</taxon>
        <taxon>Actinomycetes</taxon>
        <taxon>Jiangellales</taxon>
        <taxon>Jiangellaceae</taxon>
        <taxon>Phytoactinopolyspora</taxon>
    </lineage>
</organism>
<proteinExistence type="inferred from homology"/>
<feature type="domain" description="UspA" evidence="3">
    <location>
        <begin position="19"/>
        <end position="151"/>
    </location>
</feature>
<protein>
    <submittedName>
        <fullName evidence="4">Universal stress protein</fullName>
    </submittedName>
</protein>
<gene>
    <name evidence="4" type="ORF">G1H10_10770</name>
</gene>
<dbReference type="CDD" id="cd00293">
    <property type="entry name" value="USP-like"/>
    <property type="match status" value="1"/>
</dbReference>
<feature type="region of interest" description="Disordered" evidence="2">
    <location>
        <begin position="1"/>
        <end position="20"/>
    </location>
</feature>